<dbReference type="InterPro" id="IPR050814">
    <property type="entry name" value="Myo-inositol_Transporter"/>
</dbReference>
<evidence type="ECO:0000256" key="6">
    <source>
        <dbReference type="ARBA" id="ARBA00023136"/>
    </source>
</evidence>
<keyword evidence="6 7" id="KW-0472">Membrane</keyword>
<feature type="transmembrane region" description="Helical" evidence="7">
    <location>
        <begin position="144"/>
        <end position="165"/>
    </location>
</feature>
<dbReference type="PROSITE" id="PS00217">
    <property type="entry name" value="SUGAR_TRANSPORT_2"/>
    <property type="match status" value="1"/>
</dbReference>
<dbReference type="OrthoDB" id="4008739at2"/>
<keyword evidence="4 7" id="KW-0812">Transmembrane</keyword>
<evidence type="ECO:0000256" key="2">
    <source>
        <dbReference type="ARBA" id="ARBA00010992"/>
    </source>
</evidence>
<dbReference type="InterPro" id="IPR036259">
    <property type="entry name" value="MFS_trans_sf"/>
</dbReference>
<sequence>MQERIQDPTSDDKRPDTLIRQPCPVAEDIAELVATTPRAGKRRSLVVLALVCTFGSLLFGYDTGVIAGALPYMSLPDAAGGLHLNATETGLVGGLVAIGAALGAFYGGKLSDKYGRRHNILLLAVVFFVGALGCTFAPNVWLLYLARIVVGFGVGGASATVPAYLSENAPKRIRGSLISIDQVMIVFGQFLAYSMNAMIARAGGGPEVVVANDPSGRYAAGSTQSWDLLSGIAGLTVNGGNGDTWRYMLVLASLPAIALWIGMRKMPESSRWYAANGYWVEAIGALKQVRDESKDDIAAEITEMAVLEDEERATRRWTLRECWNMKWVRRLLMVGVFICLFDQLTGVNTVMYYLPTILHAAGFSSASAIELNVVTGFTSLIGILVGAFVLIPRLPRRTMGIYQTTAVSICLILLSVLFFTLIEPHMGAADVAASIPTFAPWLVLAVVALFMLFRQSGTIVWVYMGELFPSRARGACQGVAVGALWIMNAIITFVFPTMVESLGAGRTYAIFAAVNVIAVFFFVKFVPETKYESLEELEIRFKKEYS</sequence>
<dbReference type="EMBL" id="CP025198">
    <property type="protein sequence ID" value="AXE40262.1"/>
    <property type="molecule type" value="Genomic_DNA"/>
</dbReference>
<dbReference type="Proteomes" id="UP000251995">
    <property type="component" value="Chromosome"/>
</dbReference>
<comment type="subcellular location">
    <subcellularLocation>
        <location evidence="1">Cell membrane</location>
        <topology evidence="1">Multi-pass membrane protein</topology>
    </subcellularLocation>
</comment>
<evidence type="ECO:0000313" key="9">
    <source>
        <dbReference type="EMBL" id="AXE40262.1"/>
    </source>
</evidence>
<dbReference type="PROSITE" id="PS00216">
    <property type="entry name" value="SUGAR_TRANSPORT_1"/>
    <property type="match status" value="1"/>
</dbReference>
<dbReference type="Gene3D" id="1.20.1250.20">
    <property type="entry name" value="MFS general substrate transporter like domains"/>
    <property type="match status" value="1"/>
</dbReference>
<gene>
    <name evidence="9" type="primary">iolT_7</name>
    <name evidence="9" type="ORF">JS278_03128</name>
</gene>
<accession>A0A344UYB4</accession>
<dbReference type="InterPro" id="IPR020846">
    <property type="entry name" value="MFS_dom"/>
</dbReference>
<feature type="transmembrane region" description="Helical" evidence="7">
    <location>
        <begin position="507"/>
        <end position="526"/>
    </location>
</feature>
<reference evidence="9 10" key="1">
    <citation type="submission" date="2017-12" db="EMBL/GenBank/DDBJ databases">
        <title>The whole genome sequence of the Acidipropionibacterium virtanenii sp. nov. type strain JS278.</title>
        <authorList>
            <person name="Laine P."/>
            <person name="Deptula P."/>
            <person name="Varmanen P."/>
            <person name="Auvinen P."/>
        </authorList>
    </citation>
    <scope>NUCLEOTIDE SEQUENCE [LARGE SCALE GENOMIC DNA]</scope>
    <source>
        <strain evidence="9 10">JS278</strain>
    </source>
</reference>
<keyword evidence="5 7" id="KW-1133">Transmembrane helix</keyword>
<evidence type="ECO:0000256" key="5">
    <source>
        <dbReference type="ARBA" id="ARBA00022989"/>
    </source>
</evidence>
<dbReference type="SUPFAM" id="SSF103473">
    <property type="entry name" value="MFS general substrate transporter"/>
    <property type="match status" value="1"/>
</dbReference>
<protein>
    <submittedName>
        <fullName evidence="9">Major myo-inositol transporter IolT</fullName>
    </submittedName>
</protein>
<dbReference type="PRINTS" id="PR00171">
    <property type="entry name" value="SUGRTRNSPORT"/>
</dbReference>
<dbReference type="InterPro" id="IPR005828">
    <property type="entry name" value="MFS_sugar_transport-like"/>
</dbReference>
<name>A0A344UYB4_9ACTN</name>
<keyword evidence="10" id="KW-1185">Reference proteome</keyword>
<dbReference type="PANTHER" id="PTHR48020">
    <property type="entry name" value="PROTON MYO-INOSITOL COTRANSPORTER"/>
    <property type="match status" value="1"/>
</dbReference>
<feature type="transmembrane region" description="Helical" evidence="7">
    <location>
        <begin position="331"/>
        <end position="354"/>
    </location>
</feature>
<organism evidence="9 10">
    <name type="scientific">Acidipropionibacterium virtanenii</name>
    <dbReference type="NCBI Taxonomy" id="2057246"/>
    <lineage>
        <taxon>Bacteria</taxon>
        <taxon>Bacillati</taxon>
        <taxon>Actinomycetota</taxon>
        <taxon>Actinomycetes</taxon>
        <taxon>Propionibacteriales</taxon>
        <taxon>Propionibacteriaceae</taxon>
        <taxon>Acidipropionibacterium</taxon>
    </lineage>
</organism>
<keyword evidence="3" id="KW-0813">Transport</keyword>
<dbReference type="RefSeq" id="WP_114045999.1">
    <property type="nucleotide sequence ID" value="NZ_CP025198.1"/>
</dbReference>
<dbReference type="InterPro" id="IPR005829">
    <property type="entry name" value="Sugar_transporter_CS"/>
</dbReference>
<comment type="similarity">
    <text evidence="2">Belongs to the major facilitator superfamily. Sugar transporter (TC 2.A.1.1) family.</text>
</comment>
<feature type="transmembrane region" description="Helical" evidence="7">
    <location>
        <begin position="45"/>
        <end position="70"/>
    </location>
</feature>
<feature type="domain" description="Major facilitator superfamily (MFS) profile" evidence="8">
    <location>
        <begin position="48"/>
        <end position="530"/>
    </location>
</feature>
<feature type="transmembrane region" description="Helical" evidence="7">
    <location>
        <begin position="177"/>
        <end position="195"/>
    </location>
</feature>
<feature type="transmembrane region" description="Helical" evidence="7">
    <location>
        <begin position="434"/>
        <end position="453"/>
    </location>
</feature>
<dbReference type="GO" id="GO:0022857">
    <property type="term" value="F:transmembrane transporter activity"/>
    <property type="evidence" value="ECO:0007669"/>
    <property type="project" value="InterPro"/>
</dbReference>
<evidence type="ECO:0000256" key="3">
    <source>
        <dbReference type="ARBA" id="ARBA00022448"/>
    </source>
</evidence>
<feature type="transmembrane region" description="Helical" evidence="7">
    <location>
        <begin position="474"/>
        <end position="495"/>
    </location>
</feature>
<feature type="transmembrane region" description="Helical" evidence="7">
    <location>
        <begin position="120"/>
        <end position="138"/>
    </location>
</feature>
<evidence type="ECO:0000256" key="4">
    <source>
        <dbReference type="ARBA" id="ARBA00022692"/>
    </source>
</evidence>
<feature type="transmembrane region" description="Helical" evidence="7">
    <location>
        <begin position="90"/>
        <end position="108"/>
    </location>
</feature>
<dbReference type="InterPro" id="IPR003663">
    <property type="entry name" value="Sugar/inositol_transpt"/>
</dbReference>
<dbReference type="KEGG" id="acij:JS278_03128"/>
<proteinExistence type="inferred from homology"/>
<evidence type="ECO:0000313" key="10">
    <source>
        <dbReference type="Proteomes" id="UP000251995"/>
    </source>
</evidence>
<dbReference type="PROSITE" id="PS50850">
    <property type="entry name" value="MFS"/>
    <property type="match status" value="1"/>
</dbReference>
<dbReference type="GO" id="GO:0005886">
    <property type="term" value="C:plasma membrane"/>
    <property type="evidence" value="ECO:0007669"/>
    <property type="project" value="UniProtKB-SubCell"/>
</dbReference>
<evidence type="ECO:0000259" key="8">
    <source>
        <dbReference type="PROSITE" id="PS50850"/>
    </source>
</evidence>
<feature type="transmembrane region" description="Helical" evidence="7">
    <location>
        <begin position="245"/>
        <end position="263"/>
    </location>
</feature>
<feature type="transmembrane region" description="Helical" evidence="7">
    <location>
        <begin position="401"/>
        <end position="422"/>
    </location>
</feature>
<feature type="transmembrane region" description="Helical" evidence="7">
    <location>
        <begin position="374"/>
        <end position="394"/>
    </location>
</feature>
<dbReference type="Pfam" id="PF00083">
    <property type="entry name" value="Sugar_tr"/>
    <property type="match status" value="1"/>
</dbReference>
<dbReference type="PANTHER" id="PTHR48020:SF12">
    <property type="entry name" value="PROTON MYO-INOSITOL COTRANSPORTER"/>
    <property type="match status" value="1"/>
</dbReference>
<evidence type="ECO:0000256" key="7">
    <source>
        <dbReference type="SAM" id="Phobius"/>
    </source>
</evidence>
<dbReference type="AlphaFoldDB" id="A0A344UYB4"/>
<evidence type="ECO:0000256" key="1">
    <source>
        <dbReference type="ARBA" id="ARBA00004651"/>
    </source>
</evidence>